<dbReference type="GO" id="GO:0120015">
    <property type="term" value="F:sterol transfer activity"/>
    <property type="evidence" value="ECO:0007669"/>
    <property type="project" value="TreeGrafter"/>
</dbReference>
<dbReference type="AlphaFoldDB" id="A0A7M5X8F6"/>
<dbReference type="GO" id="GO:0032366">
    <property type="term" value="P:intracellular sterol transport"/>
    <property type="evidence" value="ECO:0007669"/>
    <property type="project" value="TreeGrafter"/>
</dbReference>
<feature type="compositionally biased region" description="Polar residues" evidence="5">
    <location>
        <begin position="86"/>
        <end position="95"/>
    </location>
</feature>
<dbReference type="Pfam" id="PF16016">
    <property type="entry name" value="VASt"/>
    <property type="match status" value="1"/>
</dbReference>
<evidence type="ECO:0000259" key="7">
    <source>
        <dbReference type="PROSITE" id="PS51778"/>
    </source>
</evidence>
<feature type="compositionally biased region" description="Polar residues" evidence="5">
    <location>
        <begin position="26"/>
        <end position="50"/>
    </location>
</feature>
<organism evidence="8 9">
    <name type="scientific">Clytia hemisphaerica</name>
    <dbReference type="NCBI Taxonomy" id="252671"/>
    <lineage>
        <taxon>Eukaryota</taxon>
        <taxon>Metazoa</taxon>
        <taxon>Cnidaria</taxon>
        <taxon>Hydrozoa</taxon>
        <taxon>Hydroidolina</taxon>
        <taxon>Leptothecata</taxon>
        <taxon>Obeliida</taxon>
        <taxon>Clytiidae</taxon>
        <taxon>Clytia</taxon>
    </lineage>
</organism>
<feature type="region of interest" description="Disordered" evidence="5">
    <location>
        <begin position="693"/>
        <end position="743"/>
    </location>
</feature>
<protein>
    <recommendedName>
        <fullName evidence="7">VASt domain-containing protein</fullName>
    </recommendedName>
</protein>
<name>A0A7M5X8F6_9CNID</name>
<dbReference type="EnsemblMetazoa" id="CLYHEMT019535.1">
    <property type="protein sequence ID" value="CLYHEMP019535.1"/>
    <property type="gene ID" value="CLYHEMG019535"/>
</dbReference>
<proteinExistence type="predicted"/>
<keyword evidence="2 6" id="KW-0812">Transmembrane</keyword>
<accession>A0A7M5X8F6</accession>
<dbReference type="GO" id="GO:0032934">
    <property type="term" value="F:sterol binding"/>
    <property type="evidence" value="ECO:0007669"/>
    <property type="project" value="TreeGrafter"/>
</dbReference>
<evidence type="ECO:0000256" key="1">
    <source>
        <dbReference type="ARBA" id="ARBA00004167"/>
    </source>
</evidence>
<dbReference type="PANTHER" id="PTHR23319:SF4">
    <property type="entry name" value="GRAM DOMAIN CONTAINING 1B, ISOFORM E"/>
    <property type="match status" value="1"/>
</dbReference>
<evidence type="ECO:0000256" key="4">
    <source>
        <dbReference type="ARBA" id="ARBA00023136"/>
    </source>
</evidence>
<keyword evidence="3 6" id="KW-1133">Transmembrane helix</keyword>
<feature type="region of interest" description="Disordered" evidence="5">
    <location>
        <begin position="463"/>
        <end position="506"/>
    </location>
</feature>
<dbReference type="SMART" id="SM00568">
    <property type="entry name" value="GRAM"/>
    <property type="match status" value="1"/>
</dbReference>
<evidence type="ECO:0000256" key="2">
    <source>
        <dbReference type="ARBA" id="ARBA00022692"/>
    </source>
</evidence>
<feature type="compositionally biased region" description="Basic and acidic residues" evidence="5">
    <location>
        <begin position="715"/>
        <end position="727"/>
    </location>
</feature>
<feature type="domain" description="VASt" evidence="7">
    <location>
        <begin position="520"/>
        <end position="691"/>
    </location>
</feature>
<feature type="region of interest" description="Disordered" evidence="5">
    <location>
        <begin position="396"/>
        <end position="426"/>
    </location>
</feature>
<feature type="compositionally biased region" description="Polar residues" evidence="5">
    <location>
        <begin position="344"/>
        <end position="356"/>
    </location>
</feature>
<evidence type="ECO:0000256" key="6">
    <source>
        <dbReference type="SAM" id="Phobius"/>
    </source>
</evidence>
<dbReference type="InterPro" id="IPR031968">
    <property type="entry name" value="VASt"/>
</dbReference>
<keyword evidence="9" id="KW-1185">Reference proteome</keyword>
<comment type="subcellular location">
    <subcellularLocation>
        <location evidence="1">Membrane</location>
        <topology evidence="1">Single-pass membrane protein</topology>
    </subcellularLocation>
</comment>
<evidence type="ECO:0000256" key="5">
    <source>
        <dbReference type="SAM" id="MobiDB-lite"/>
    </source>
</evidence>
<dbReference type="CDD" id="cd13220">
    <property type="entry name" value="PH-GRAM_GRAMDC"/>
    <property type="match status" value="1"/>
</dbReference>
<dbReference type="OrthoDB" id="2162691at2759"/>
<dbReference type="GO" id="GO:0005886">
    <property type="term" value="C:plasma membrane"/>
    <property type="evidence" value="ECO:0007669"/>
    <property type="project" value="TreeGrafter"/>
</dbReference>
<dbReference type="GO" id="GO:0140268">
    <property type="term" value="C:endoplasmic reticulum-plasma membrane contact site"/>
    <property type="evidence" value="ECO:0007669"/>
    <property type="project" value="TreeGrafter"/>
</dbReference>
<dbReference type="GO" id="GO:0005789">
    <property type="term" value="C:endoplasmic reticulum membrane"/>
    <property type="evidence" value="ECO:0007669"/>
    <property type="project" value="TreeGrafter"/>
</dbReference>
<feature type="region of interest" description="Disordered" evidence="5">
    <location>
        <begin position="26"/>
        <end position="102"/>
    </location>
</feature>
<dbReference type="Pfam" id="PF02893">
    <property type="entry name" value="GRAM"/>
    <property type="match status" value="1"/>
</dbReference>
<dbReference type="Proteomes" id="UP000594262">
    <property type="component" value="Unplaced"/>
</dbReference>
<sequence length="884" mass="99382">VINFVRSDKLMFHKNKTNMINQNISIQPCSPQIGSSEEPNYPTNAAMTNTEPPPSSSLESSTKDYLAPTTPGQPQRPYIVSRQKKSSTTSYNTSLDTDEDLGGALETSNEYEYRYQQASLSDSQTQRNLQDRLQMLSPNRFKKLKKKNRLTQIISGGNYKTKSELFQKLFKNLNPDEKLIIDYSCAFYRDILVHGRLYASQNWLCFYANIFGWETLITVQWTDVTAITKEKTAKVIPNAIQVLTDQEKFFFTTFVNRENAYTALFRIWQNALLGHPMSPDELKQVCKKYRQKKTGEGGGGAIDGDPINYELDETGDEVNEDDLVSTNGSTEQLNKLDPDEGASDINNHSSGANSYNVSTHASDVAADLPSEDAERHPVIPTEQTNGETGAEETLIGTIPSPTEPSFEATEDGRHSPKKTSSVSNFLNGNMGQDEAREKIKNAFKHGIPNLGTRSLSKASDLFRKKKKGKNRSHRHQHSVHLTVPNDGGETTTDFEEGDSDASTDNRLDEDILCPCHDSHTGTEYTNEEFDMDVDTLYTHLFAQDSELMKRVFEERKHENWRYTALEDAGDHQTQTLTYTLNLNYSIGPKTSETVSKMVFPKDNKPGSYYVITTENRSYGVPYSDSFHASVRYCITRAVGNRSRLKVHGDIVYTKRVFGLVKNMISRNGDEAMRSYYVYLAEVLKTESESTPIATNPIGIDRQKRKSKKKVLTKKVSKEPGKNIESQRKSSLHTPKPPIPASQQENNNIFTQSALSSTALITLSVIIFLLLGTNLYILRRLGSLEGNMVVRSRGWTPKELPTSKEEWKTLLEYQKNLHDIELIKLKEVIGNTALLIKQVEGSISALYSEVDKSVASSYDKLSEGLENLQQQQQGSNEPGEGKVEL</sequence>
<dbReference type="PROSITE" id="PS51778">
    <property type="entry name" value="VAST"/>
    <property type="match status" value="1"/>
</dbReference>
<evidence type="ECO:0000313" key="9">
    <source>
        <dbReference type="Proteomes" id="UP000594262"/>
    </source>
</evidence>
<dbReference type="InterPro" id="IPR051482">
    <property type="entry name" value="Cholesterol_transport"/>
</dbReference>
<dbReference type="Gene3D" id="2.30.29.30">
    <property type="entry name" value="Pleckstrin-homology domain (PH domain)/Phosphotyrosine-binding domain (PTB)"/>
    <property type="match status" value="1"/>
</dbReference>
<dbReference type="InterPro" id="IPR004182">
    <property type="entry name" value="GRAM"/>
</dbReference>
<feature type="compositionally biased region" description="Acidic residues" evidence="5">
    <location>
        <begin position="492"/>
        <end position="501"/>
    </location>
</feature>
<feature type="region of interest" description="Disordered" evidence="5">
    <location>
        <begin position="319"/>
        <end position="356"/>
    </location>
</feature>
<keyword evidence="4 6" id="KW-0472">Membrane</keyword>
<dbReference type="PANTHER" id="PTHR23319">
    <property type="entry name" value="GRAM DOMAIN CONTAINING 1B, ISOFORM E"/>
    <property type="match status" value="1"/>
</dbReference>
<feature type="transmembrane region" description="Helical" evidence="6">
    <location>
        <begin position="753"/>
        <end position="777"/>
    </location>
</feature>
<feature type="compositionally biased region" description="Basic residues" evidence="5">
    <location>
        <begin position="463"/>
        <end position="478"/>
    </location>
</feature>
<feature type="compositionally biased region" description="Polar residues" evidence="5">
    <location>
        <begin position="324"/>
        <end position="333"/>
    </location>
</feature>
<feature type="compositionally biased region" description="Basic residues" evidence="5">
    <location>
        <begin position="702"/>
        <end position="714"/>
    </location>
</feature>
<evidence type="ECO:0000313" key="8">
    <source>
        <dbReference type="EnsemblMetazoa" id="CLYHEMP019535.1"/>
    </source>
</evidence>
<dbReference type="InterPro" id="IPR011993">
    <property type="entry name" value="PH-like_dom_sf"/>
</dbReference>
<evidence type="ECO:0000256" key="3">
    <source>
        <dbReference type="ARBA" id="ARBA00022989"/>
    </source>
</evidence>
<reference evidence="8" key="1">
    <citation type="submission" date="2021-01" db="UniProtKB">
        <authorList>
            <consortium name="EnsemblMetazoa"/>
        </authorList>
    </citation>
    <scope>IDENTIFICATION</scope>
</reference>